<dbReference type="InterPro" id="IPR003439">
    <property type="entry name" value="ABC_transporter-like_ATP-bd"/>
</dbReference>
<sequence>MILIMTYVNSPSAGQPGAHQSPAPVFRLRNARLGLPAENRALLEIQEFTLLPGERVVITGPSGAGKSLLLSMITGHWAPGLEFSGTRIADSLRIGCIPQRGQDALHALLPLRRQLRKATGASAQQVASTLDAVGLGDPSLLARRPAELSGGQAQRAAIALAVLSEAPVIIADEPTSALDDRSRDLALELLGTVLDERQALVLSTHDAAAARALATRHLVLDSGKIASPSASAPRGERVSA</sequence>
<dbReference type="GO" id="GO:0005524">
    <property type="term" value="F:ATP binding"/>
    <property type="evidence" value="ECO:0007669"/>
    <property type="project" value="UniProtKB-KW"/>
</dbReference>
<dbReference type="InterPro" id="IPR017871">
    <property type="entry name" value="ABC_transporter-like_CS"/>
</dbReference>
<dbReference type="InterPro" id="IPR027417">
    <property type="entry name" value="P-loop_NTPase"/>
</dbReference>
<dbReference type="InterPro" id="IPR015854">
    <property type="entry name" value="ABC_transpr_LolD-like"/>
</dbReference>
<evidence type="ECO:0000313" key="5">
    <source>
        <dbReference type="EMBL" id="PJJ45197.1"/>
    </source>
</evidence>
<comment type="caution">
    <text evidence="5">The sequence shown here is derived from an EMBL/GenBank/DDBJ whole genome shotgun (WGS) entry which is preliminary data.</text>
</comment>
<dbReference type="Pfam" id="PF00005">
    <property type="entry name" value="ABC_tran"/>
    <property type="match status" value="1"/>
</dbReference>
<accession>A0ABX4N0Y7</accession>
<dbReference type="SUPFAM" id="SSF52540">
    <property type="entry name" value="P-loop containing nucleoside triphosphate hydrolases"/>
    <property type="match status" value="1"/>
</dbReference>
<dbReference type="Proteomes" id="UP000229263">
    <property type="component" value="Unassembled WGS sequence"/>
</dbReference>
<proteinExistence type="inferred from homology"/>
<evidence type="ECO:0000256" key="2">
    <source>
        <dbReference type="ARBA" id="ARBA00022741"/>
    </source>
</evidence>
<organism evidence="5 6">
    <name type="scientific">Glutamicibacter mysorens</name>
    <dbReference type="NCBI Taxonomy" id="257984"/>
    <lineage>
        <taxon>Bacteria</taxon>
        <taxon>Bacillati</taxon>
        <taxon>Actinomycetota</taxon>
        <taxon>Actinomycetes</taxon>
        <taxon>Micrococcales</taxon>
        <taxon>Micrococcaceae</taxon>
        <taxon>Glutamicibacter</taxon>
    </lineage>
</organism>
<comment type="similarity">
    <text evidence="1">Belongs to the ABC transporter superfamily.</text>
</comment>
<evidence type="ECO:0000256" key="1">
    <source>
        <dbReference type="ARBA" id="ARBA00005417"/>
    </source>
</evidence>
<dbReference type="InterPro" id="IPR003593">
    <property type="entry name" value="AAA+_ATPase"/>
</dbReference>
<keyword evidence="3 5" id="KW-0067">ATP-binding</keyword>
<dbReference type="PROSITE" id="PS50893">
    <property type="entry name" value="ABC_TRANSPORTER_2"/>
    <property type="match status" value="1"/>
</dbReference>
<dbReference type="PANTHER" id="PTHR24220:SF689">
    <property type="entry name" value="LIPOPROTEIN-RELEASING SYSTEM ATP-BINDING PROTEIN LOLD"/>
    <property type="match status" value="1"/>
</dbReference>
<protein>
    <submittedName>
        <fullName evidence="5">ABC transport system ATP-binding protein/peptide/nickel transport system ATP-binding protein/nickel transport system ATP-binding protein</fullName>
    </submittedName>
</protein>
<reference evidence="5 6" key="1">
    <citation type="submission" date="2017-11" db="EMBL/GenBank/DDBJ databases">
        <title>Sequencing the genomes of 1000 actinobacteria strains.</title>
        <authorList>
            <person name="Klenk H.-P."/>
        </authorList>
    </citation>
    <scope>NUCLEOTIDE SEQUENCE [LARGE SCALE GENOMIC DNA]</scope>
    <source>
        <strain evidence="5 6">DSM 12798</strain>
    </source>
</reference>
<evidence type="ECO:0000313" key="6">
    <source>
        <dbReference type="Proteomes" id="UP000229263"/>
    </source>
</evidence>
<evidence type="ECO:0000256" key="3">
    <source>
        <dbReference type="ARBA" id="ARBA00022840"/>
    </source>
</evidence>
<dbReference type="SMART" id="SM00382">
    <property type="entry name" value="AAA"/>
    <property type="match status" value="1"/>
</dbReference>
<dbReference type="Gene3D" id="3.40.50.300">
    <property type="entry name" value="P-loop containing nucleotide triphosphate hydrolases"/>
    <property type="match status" value="1"/>
</dbReference>
<evidence type="ECO:0000259" key="4">
    <source>
        <dbReference type="PROSITE" id="PS50893"/>
    </source>
</evidence>
<name>A0ABX4N0Y7_9MICC</name>
<dbReference type="PANTHER" id="PTHR24220">
    <property type="entry name" value="IMPORT ATP-BINDING PROTEIN"/>
    <property type="match status" value="1"/>
</dbReference>
<keyword evidence="6" id="KW-1185">Reference proteome</keyword>
<keyword evidence="2" id="KW-0547">Nucleotide-binding</keyword>
<dbReference type="PROSITE" id="PS00211">
    <property type="entry name" value="ABC_TRANSPORTER_1"/>
    <property type="match status" value="1"/>
</dbReference>
<gene>
    <name evidence="5" type="ORF">ATK23_2455</name>
</gene>
<dbReference type="EMBL" id="PGEY01000001">
    <property type="protein sequence ID" value="PJJ45197.1"/>
    <property type="molecule type" value="Genomic_DNA"/>
</dbReference>
<feature type="domain" description="ABC transporter" evidence="4">
    <location>
        <begin position="26"/>
        <end position="240"/>
    </location>
</feature>